<dbReference type="CDD" id="cd03445">
    <property type="entry name" value="Thioesterase_II_repeat2"/>
    <property type="match status" value="1"/>
</dbReference>
<proteinExistence type="inferred from homology"/>
<dbReference type="Pfam" id="PF02551">
    <property type="entry name" value="Acyl_CoA_thio"/>
    <property type="match status" value="1"/>
</dbReference>
<dbReference type="InterPro" id="IPR029069">
    <property type="entry name" value="HotDog_dom_sf"/>
</dbReference>
<dbReference type="EMBL" id="RHQL01000002">
    <property type="protein sequence ID" value="RRV13488.1"/>
    <property type="molecule type" value="Genomic_DNA"/>
</dbReference>
<evidence type="ECO:0000259" key="4">
    <source>
        <dbReference type="Pfam" id="PF13622"/>
    </source>
</evidence>
<evidence type="ECO:0000313" key="5">
    <source>
        <dbReference type="EMBL" id="RRV13488.1"/>
    </source>
</evidence>
<dbReference type="GO" id="GO:0006637">
    <property type="term" value="P:acyl-CoA metabolic process"/>
    <property type="evidence" value="ECO:0007669"/>
    <property type="project" value="InterPro"/>
</dbReference>
<dbReference type="SUPFAM" id="SSF54637">
    <property type="entry name" value="Thioesterase/thiol ester dehydrase-isomerase"/>
    <property type="match status" value="2"/>
</dbReference>
<gene>
    <name evidence="5" type="ORF">EGJ28_07735</name>
</gene>
<evidence type="ECO:0000313" key="6">
    <source>
        <dbReference type="Proteomes" id="UP000276506"/>
    </source>
</evidence>
<dbReference type="AlphaFoldDB" id="A0A3R8V727"/>
<dbReference type="CDD" id="cd03444">
    <property type="entry name" value="Thioesterase_II_repeat1"/>
    <property type="match status" value="1"/>
</dbReference>
<dbReference type="Pfam" id="PF13622">
    <property type="entry name" value="4HBT_3"/>
    <property type="match status" value="1"/>
</dbReference>
<dbReference type="InterPro" id="IPR003703">
    <property type="entry name" value="Acyl_CoA_thio"/>
</dbReference>
<sequence>MNIWNNKDVMALLHLERLSPLIYRNSLHDSNMNGRAFGGQLMGQAMRAAQACGEGKQPAMLRVLFLQGADIQSPIDYAVTPLQAGKRFASCHVRAQQGDRLICDAQLTFQLPPLQGISHVAPPPPEVPRPAQLIPVEQLQIGDVDWSSCPKPCLEMRLVAPEALADGALTTPSMCYWLRLRQTLPDDDFSHAAALAYLSDFWINSAAICHNVALSDARDRLYVASLNHSLWFHQPCRVDDWLLFVCESPSLQSDRALTHVRVYDQDRRLVASIAQDCLVTERS</sequence>
<keyword evidence="2" id="KW-0378">Hydrolase</keyword>
<protein>
    <recommendedName>
        <fullName evidence="7">Acyl-CoA thioesterase II</fullName>
    </recommendedName>
</protein>
<feature type="domain" description="Acyl-CoA thioesterase 2 C-terminal" evidence="3">
    <location>
        <begin position="175"/>
        <end position="275"/>
    </location>
</feature>
<evidence type="ECO:0008006" key="7">
    <source>
        <dbReference type="Google" id="ProtNLM"/>
    </source>
</evidence>
<dbReference type="GO" id="GO:0047617">
    <property type="term" value="F:fatty acyl-CoA hydrolase activity"/>
    <property type="evidence" value="ECO:0007669"/>
    <property type="project" value="InterPro"/>
</dbReference>
<dbReference type="Proteomes" id="UP000276506">
    <property type="component" value="Unassembled WGS sequence"/>
</dbReference>
<dbReference type="Gene3D" id="2.40.160.210">
    <property type="entry name" value="Acyl-CoA thioesterase, double hotdog domain"/>
    <property type="match status" value="1"/>
</dbReference>
<dbReference type="PANTHER" id="PTHR11066:SF34">
    <property type="entry name" value="ACYL-COENZYME A THIOESTERASE 8"/>
    <property type="match status" value="1"/>
</dbReference>
<comment type="similarity">
    <text evidence="1">Belongs to the C/M/P thioester hydrolase family.</text>
</comment>
<name>A0A3R8V727_9GAMM</name>
<dbReference type="GO" id="GO:0009062">
    <property type="term" value="P:fatty acid catabolic process"/>
    <property type="evidence" value="ECO:0007669"/>
    <property type="project" value="TreeGrafter"/>
</dbReference>
<evidence type="ECO:0000256" key="2">
    <source>
        <dbReference type="ARBA" id="ARBA00022801"/>
    </source>
</evidence>
<organism evidence="5 6">
    <name type="scientific">Stutzerimonas xanthomarina</name>
    <dbReference type="NCBI Taxonomy" id="271420"/>
    <lineage>
        <taxon>Bacteria</taxon>
        <taxon>Pseudomonadati</taxon>
        <taxon>Pseudomonadota</taxon>
        <taxon>Gammaproteobacteria</taxon>
        <taxon>Pseudomonadales</taxon>
        <taxon>Pseudomonadaceae</taxon>
        <taxon>Stutzerimonas</taxon>
    </lineage>
</organism>
<dbReference type="InterPro" id="IPR025652">
    <property type="entry name" value="TesB_C"/>
</dbReference>
<dbReference type="RefSeq" id="WP_125876853.1">
    <property type="nucleotide sequence ID" value="NZ_RHQL01000002.1"/>
</dbReference>
<dbReference type="PANTHER" id="PTHR11066">
    <property type="entry name" value="ACYL-COA THIOESTERASE"/>
    <property type="match status" value="1"/>
</dbReference>
<reference evidence="5 6" key="1">
    <citation type="submission" date="2018-10" db="EMBL/GenBank/DDBJ databases">
        <title>Transmission dynamics of multidrug resistant bacteria on intensive care unit surfaces.</title>
        <authorList>
            <person name="D'Souza A.W."/>
            <person name="Potter R.F."/>
            <person name="Wallace M."/>
            <person name="Shupe A."/>
            <person name="Patel S."/>
            <person name="Sun S."/>
            <person name="Gul D."/>
            <person name="Kwon J.H."/>
            <person name="Andleeb S."/>
            <person name="Burnham C.-A.D."/>
            <person name="Dantas G."/>
        </authorList>
    </citation>
    <scope>NUCLEOTIDE SEQUENCE [LARGE SCALE GENOMIC DNA]</scope>
    <source>
        <strain evidence="5 6">PX_177</strain>
    </source>
</reference>
<evidence type="ECO:0000259" key="3">
    <source>
        <dbReference type="Pfam" id="PF02551"/>
    </source>
</evidence>
<comment type="caution">
    <text evidence="5">The sequence shown here is derived from an EMBL/GenBank/DDBJ whole genome shotgun (WGS) entry which is preliminary data.</text>
</comment>
<dbReference type="InterPro" id="IPR042171">
    <property type="entry name" value="Acyl-CoA_hotdog"/>
</dbReference>
<dbReference type="InterPro" id="IPR049449">
    <property type="entry name" value="TesB_ACOT8-like_N"/>
</dbReference>
<feature type="domain" description="Acyl-CoA thioesterase-like N-terminal HotDog" evidence="4">
    <location>
        <begin position="32"/>
        <end position="110"/>
    </location>
</feature>
<accession>A0A3R8V727</accession>
<evidence type="ECO:0000256" key="1">
    <source>
        <dbReference type="ARBA" id="ARBA00006538"/>
    </source>
</evidence>